<keyword evidence="4" id="KW-1185">Reference proteome</keyword>
<sequence length="401" mass="44303">MKMKLTVCMLAFFLLTAVLPFTALARFDDGEKVMLAASSARQPVQLKKAAPTVYLTFDDGPGKYTGQVLDILKRYQVPATFFVLGQEAKRSPELVRRIMAEGHVLGNHTYNHNYKELYGDFKTFWTQIKQTEEIVYEITGFRPQLVRAPGGTYGHFDKVYFHLLQEAGYNVVDWNVDSGDSKRLGVPAAQIEAGAVRGIGHAGDKVVLMHDGGARAETVKALPFIIEKYRSAGYSFGVLGPDQSNWKSPVKKMASARPAPDAKWIAEHVLANKTVLFPEMKPLVLEVGNREATLAFGEYELDGGQIIVSLRAAIERLGGTVTWDSISKTATAAWNSRTMQIYADTGKVTSCREANQCVSGTIHVILRAGAVQIPLRDLLKWAGRPVNQLHFTHAEYRVTAA</sequence>
<dbReference type="SUPFAM" id="SSF55383">
    <property type="entry name" value="Copper amine oxidase, domain N"/>
    <property type="match status" value="1"/>
</dbReference>
<dbReference type="Gene3D" id="3.20.20.370">
    <property type="entry name" value="Glycoside hydrolase/deacetylase"/>
    <property type="match status" value="1"/>
</dbReference>
<evidence type="ECO:0000313" key="4">
    <source>
        <dbReference type="Proteomes" id="UP001580407"/>
    </source>
</evidence>
<feature type="signal peptide" evidence="1">
    <location>
        <begin position="1"/>
        <end position="25"/>
    </location>
</feature>
<dbReference type="InterPro" id="IPR002509">
    <property type="entry name" value="NODB_dom"/>
</dbReference>
<comment type="caution">
    <text evidence="3">The sequence shown here is derived from an EMBL/GenBank/DDBJ whole genome shotgun (WGS) entry which is preliminary data.</text>
</comment>
<evidence type="ECO:0000259" key="2">
    <source>
        <dbReference type="PROSITE" id="PS51677"/>
    </source>
</evidence>
<dbReference type="InterPro" id="IPR050248">
    <property type="entry name" value="Polysacc_deacetylase_ArnD"/>
</dbReference>
<feature type="chain" id="PRO_5045611921" evidence="1">
    <location>
        <begin position="26"/>
        <end position="401"/>
    </location>
</feature>
<dbReference type="EMBL" id="JBHILM010000022">
    <property type="protein sequence ID" value="MFB5682957.1"/>
    <property type="molecule type" value="Genomic_DNA"/>
</dbReference>
<dbReference type="SUPFAM" id="SSF88713">
    <property type="entry name" value="Glycoside hydrolase/deacetylase"/>
    <property type="match status" value="1"/>
</dbReference>
<feature type="domain" description="NodB homology" evidence="2">
    <location>
        <begin position="51"/>
        <end position="237"/>
    </location>
</feature>
<dbReference type="PANTHER" id="PTHR10587">
    <property type="entry name" value="GLYCOSYL TRANSFERASE-RELATED"/>
    <property type="match status" value="1"/>
</dbReference>
<dbReference type="InterPro" id="IPR011330">
    <property type="entry name" value="Glyco_hydro/deAcase_b/a-brl"/>
</dbReference>
<dbReference type="RefSeq" id="WP_375526705.1">
    <property type="nucleotide sequence ID" value="NZ_JBHILM010000022.1"/>
</dbReference>
<accession>A0ABV5BB80</accession>
<organism evidence="3 4">
    <name type="scientific">Paenibacillus terreus</name>
    <dbReference type="NCBI Taxonomy" id="1387834"/>
    <lineage>
        <taxon>Bacteria</taxon>
        <taxon>Bacillati</taxon>
        <taxon>Bacillota</taxon>
        <taxon>Bacilli</taxon>
        <taxon>Bacillales</taxon>
        <taxon>Paenibacillaceae</taxon>
        <taxon>Paenibacillus</taxon>
    </lineage>
</organism>
<dbReference type="CDD" id="cd10944">
    <property type="entry name" value="CE4_SmPgdA_like"/>
    <property type="match status" value="1"/>
</dbReference>
<dbReference type="PROSITE" id="PS51677">
    <property type="entry name" value="NODB"/>
    <property type="match status" value="1"/>
</dbReference>
<dbReference type="Pfam" id="PF01522">
    <property type="entry name" value="Polysacc_deac_1"/>
    <property type="match status" value="1"/>
</dbReference>
<reference evidence="3 4" key="1">
    <citation type="submission" date="2024-09" db="EMBL/GenBank/DDBJ databases">
        <authorList>
            <person name="Ruan L."/>
        </authorList>
    </citation>
    <scope>NUCLEOTIDE SEQUENCE [LARGE SCALE GENOMIC DNA]</scope>
    <source>
        <strain evidence="3 4">D33</strain>
    </source>
</reference>
<dbReference type="InterPro" id="IPR036582">
    <property type="entry name" value="Mao_N_sf"/>
</dbReference>
<dbReference type="InterPro" id="IPR012854">
    <property type="entry name" value="Cu_amine_oxidase-like_N"/>
</dbReference>
<name>A0ABV5BB80_9BACL</name>
<dbReference type="PANTHER" id="PTHR10587:SF125">
    <property type="entry name" value="POLYSACCHARIDE DEACETYLASE YHEN-RELATED"/>
    <property type="match status" value="1"/>
</dbReference>
<proteinExistence type="predicted"/>
<gene>
    <name evidence="3" type="ORF">ACE3NQ_18740</name>
</gene>
<protein>
    <submittedName>
        <fullName evidence="3">Polysaccharide deacetylase family protein</fullName>
    </submittedName>
</protein>
<evidence type="ECO:0000256" key="1">
    <source>
        <dbReference type="SAM" id="SignalP"/>
    </source>
</evidence>
<dbReference type="Pfam" id="PF07833">
    <property type="entry name" value="Cu_amine_oxidN1"/>
    <property type="match status" value="1"/>
</dbReference>
<keyword evidence="1" id="KW-0732">Signal</keyword>
<dbReference type="Proteomes" id="UP001580407">
    <property type="component" value="Unassembled WGS sequence"/>
</dbReference>
<evidence type="ECO:0000313" key="3">
    <source>
        <dbReference type="EMBL" id="MFB5682957.1"/>
    </source>
</evidence>